<accession>A0A2G1QIG2</accession>
<dbReference type="FunFam" id="3.40.50.720:FF:000311">
    <property type="entry name" value="Ornithine cyclodeaminase"/>
    <property type="match status" value="1"/>
</dbReference>
<keyword evidence="3" id="KW-1185">Reference proteome</keyword>
<dbReference type="Gene3D" id="3.30.1780.10">
    <property type="entry name" value="ornithine cyclodeaminase, domain 1"/>
    <property type="match status" value="1"/>
</dbReference>
<dbReference type="AlphaFoldDB" id="A0A2G1QIG2"/>
<gene>
    <name evidence="2" type="ORF">CSC94_19445</name>
</gene>
<dbReference type="EMBL" id="PDVP01000016">
    <property type="protein sequence ID" value="PHP65305.1"/>
    <property type="molecule type" value="Genomic_DNA"/>
</dbReference>
<dbReference type="OrthoDB" id="9801817at2"/>
<reference evidence="2 3" key="1">
    <citation type="submission" date="2017-10" db="EMBL/GenBank/DDBJ databases">
        <title>Sedimentibacterium mangrovi gen. nov., sp. nov., a novel member of family Phyllobacteriacea isolated from mangrove sediment.</title>
        <authorList>
            <person name="Liao H."/>
            <person name="Tian Y."/>
        </authorList>
    </citation>
    <scope>NUCLEOTIDE SEQUENCE [LARGE SCALE GENOMIC DNA]</scope>
    <source>
        <strain evidence="2 3">X9-2-2</strain>
    </source>
</reference>
<sequence length="325" mass="33966">MIVLSHQDVEAMLSMDQAIEVIARVMPEVSAGHAELPLRSVIPVGGTNRMGIMPGALAEPACFGIKLVSLFPGNPARGLSSHRGAVVLFEAETGEATAMMDASLLTAIRTAAASGVATRALAREDCERLVIVGYGEQAEHHLDAMVAVRPIRHVVVAGRSANKAAAFCDQAATRHEGLSFSSTTDVAAAVRDADLVCTVTASPAPILNGDWLPVGCHVNLVGSSIPSMREVDDRFVERASIWVDYMPSTLAQAGEIVDTIAAGRFSADRIKGEIGNLLAGKASGRSSADEITAYRSLGIAAQDLAAAAFVLDEARRQGRGQAVSL</sequence>
<dbReference type="InterPro" id="IPR036291">
    <property type="entry name" value="NAD(P)-bd_dom_sf"/>
</dbReference>
<evidence type="ECO:0000256" key="1">
    <source>
        <dbReference type="ARBA" id="ARBA00008903"/>
    </source>
</evidence>
<dbReference type="InterPro" id="IPR023401">
    <property type="entry name" value="ODC_N"/>
</dbReference>
<dbReference type="GO" id="GO:0019752">
    <property type="term" value="P:carboxylic acid metabolic process"/>
    <property type="evidence" value="ECO:0007669"/>
    <property type="project" value="UniProtKB-ARBA"/>
</dbReference>
<name>A0A2G1QIG2_9HYPH</name>
<dbReference type="SUPFAM" id="SSF51735">
    <property type="entry name" value="NAD(P)-binding Rossmann-fold domains"/>
    <property type="match status" value="1"/>
</dbReference>
<proteinExistence type="inferred from homology"/>
<comment type="similarity">
    <text evidence="1">Belongs to the ornithine cyclodeaminase/mu-crystallin family.</text>
</comment>
<dbReference type="Gene3D" id="3.40.50.720">
    <property type="entry name" value="NAD(P)-binding Rossmann-like Domain"/>
    <property type="match status" value="1"/>
</dbReference>
<evidence type="ECO:0000313" key="2">
    <source>
        <dbReference type="EMBL" id="PHP65305.1"/>
    </source>
</evidence>
<evidence type="ECO:0000313" key="3">
    <source>
        <dbReference type="Proteomes" id="UP000221168"/>
    </source>
</evidence>
<dbReference type="PIRSF" id="PIRSF001439">
    <property type="entry name" value="CryM"/>
    <property type="match status" value="1"/>
</dbReference>
<organism evidence="2 3">
    <name type="scientific">Zhengella mangrovi</name>
    <dbReference type="NCBI Taxonomy" id="1982044"/>
    <lineage>
        <taxon>Bacteria</taxon>
        <taxon>Pseudomonadati</taxon>
        <taxon>Pseudomonadota</taxon>
        <taxon>Alphaproteobacteria</taxon>
        <taxon>Hyphomicrobiales</taxon>
        <taxon>Notoacmeibacteraceae</taxon>
        <taxon>Zhengella</taxon>
    </lineage>
</organism>
<dbReference type="PANTHER" id="PTHR13812">
    <property type="entry name" value="KETIMINE REDUCTASE MU-CRYSTALLIN"/>
    <property type="match status" value="1"/>
</dbReference>
<comment type="caution">
    <text evidence="2">The sequence shown here is derived from an EMBL/GenBank/DDBJ whole genome shotgun (WGS) entry which is preliminary data.</text>
</comment>
<dbReference type="GO" id="GO:0005737">
    <property type="term" value="C:cytoplasm"/>
    <property type="evidence" value="ECO:0007669"/>
    <property type="project" value="TreeGrafter"/>
</dbReference>
<dbReference type="Pfam" id="PF02423">
    <property type="entry name" value="OCD_Mu_crystall"/>
    <property type="match status" value="1"/>
</dbReference>
<protein>
    <submittedName>
        <fullName evidence="2">Ornithine cyclodeaminase</fullName>
    </submittedName>
</protein>
<dbReference type="PANTHER" id="PTHR13812:SF19">
    <property type="entry name" value="KETIMINE REDUCTASE MU-CRYSTALLIN"/>
    <property type="match status" value="1"/>
</dbReference>
<dbReference type="GO" id="GO:0016491">
    <property type="term" value="F:oxidoreductase activity"/>
    <property type="evidence" value="ECO:0007669"/>
    <property type="project" value="UniProtKB-ARBA"/>
</dbReference>
<dbReference type="RefSeq" id="WP_099308046.1">
    <property type="nucleotide sequence ID" value="NZ_PDVP01000016.1"/>
</dbReference>
<dbReference type="Proteomes" id="UP000221168">
    <property type="component" value="Unassembled WGS sequence"/>
</dbReference>
<dbReference type="InterPro" id="IPR003462">
    <property type="entry name" value="ODC_Mu_crystall"/>
</dbReference>